<gene>
    <name evidence="1" type="ORF">C3743_14645</name>
    <name evidence="2" type="ORF">C3743_32835</name>
</gene>
<dbReference type="EMBL" id="PQVP01000002">
    <property type="protein sequence ID" value="POZ84711.1"/>
    <property type="molecule type" value="Genomic_DNA"/>
</dbReference>
<name>A0A2S5DR39_9BURK</name>
<dbReference type="EMBL" id="PQVP01000002">
    <property type="protein sequence ID" value="POZ81568.1"/>
    <property type="molecule type" value="Genomic_DNA"/>
</dbReference>
<dbReference type="AlphaFoldDB" id="A0A2S5DR39"/>
<evidence type="ECO:0000313" key="1">
    <source>
        <dbReference type="EMBL" id="POZ81568.1"/>
    </source>
</evidence>
<proteinExistence type="predicted"/>
<protein>
    <submittedName>
        <fullName evidence="1">Uncharacterized protein</fullName>
    </submittedName>
</protein>
<dbReference type="Proteomes" id="UP000238655">
    <property type="component" value="Chromosome 1"/>
</dbReference>
<organism evidence="1 3">
    <name type="scientific">Burkholderia contaminans</name>
    <dbReference type="NCBI Taxonomy" id="488447"/>
    <lineage>
        <taxon>Bacteria</taxon>
        <taxon>Pseudomonadati</taxon>
        <taxon>Pseudomonadota</taxon>
        <taxon>Betaproteobacteria</taxon>
        <taxon>Burkholderiales</taxon>
        <taxon>Burkholderiaceae</taxon>
        <taxon>Burkholderia</taxon>
        <taxon>Burkholderia cepacia complex</taxon>
    </lineage>
</organism>
<evidence type="ECO:0000313" key="3">
    <source>
        <dbReference type="Proteomes" id="UP000238655"/>
    </source>
</evidence>
<comment type="caution">
    <text evidence="1">The sequence shown here is derived from an EMBL/GenBank/DDBJ whole genome shotgun (WGS) entry which is preliminary data.</text>
</comment>
<accession>A0A2S5DR39</accession>
<dbReference type="RefSeq" id="WP_089460701.1">
    <property type="nucleotide sequence ID" value="NZ_CM009575.1"/>
</dbReference>
<reference evidence="1 3" key="1">
    <citation type="submission" date="2018-01" db="EMBL/GenBank/DDBJ databases">
        <title>Successful Treatment of Persistent Burkholderia cepacia Bacteremia with Ceftazidime-Avibactam.</title>
        <authorList>
            <person name="Tamma P."/>
            <person name="Fan Y."/>
            <person name="Bergman Y."/>
            <person name="Sick-Samuels A."/>
            <person name="Hsu A."/>
            <person name="Timp W."/>
            <person name="Simner P."/>
        </authorList>
    </citation>
    <scope>NUCLEOTIDE SEQUENCE [LARGE SCALE GENOMIC DNA]</scope>
    <source>
        <strain evidence="1 3">170816</strain>
    </source>
</reference>
<sequence>MDKSENRFYREAEEAKQAPELEACCWYVRTKRTDADAAGWLVADCSTSPHGKEYARLFAAAPKMLDRLRAAAEWLTEANSPAELRQTIDAVISLATTAPEAAPEPVRHVTIAGGAL</sequence>
<evidence type="ECO:0000313" key="2">
    <source>
        <dbReference type="EMBL" id="POZ84711.1"/>
    </source>
</evidence>